<evidence type="ECO:0008006" key="3">
    <source>
        <dbReference type="Google" id="ProtNLM"/>
    </source>
</evidence>
<name>A0ABT7KIL1_9HYPH</name>
<reference evidence="1" key="1">
    <citation type="submission" date="2023-06" db="EMBL/GenBank/DDBJ databases">
        <title>Phylogenetic Diversity of Rhizobium strains.</title>
        <authorList>
            <person name="Moura F.T."/>
            <person name="Helene L.C.F."/>
            <person name="Hungria M."/>
        </authorList>
    </citation>
    <scope>NUCLEOTIDE SEQUENCE</scope>
    <source>
        <strain evidence="1">CCGE524</strain>
    </source>
</reference>
<dbReference type="EMBL" id="JARFYN010000034">
    <property type="protein sequence ID" value="MDL2408479.1"/>
    <property type="molecule type" value="Genomic_DNA"/>
</dbReference>
<accession>A0ABT7KIL1</accession>
<sequence length="66" mass="7450">MFIAKRKAERSEQRTVTQRVVDRGMDVAARHRIAGPDQIKGALAVSLPQWWSACNQCLIIDRAEIS</sequence>
<keyword evidence="2" id="KW-1185">Reference proteome</keyword>
<proteinExistence type="predicted"/>
<evidence type="ECO:0000313" key="1">
    <source>
        <dbReference type="EMBL" id="MDL2408479.1"/>
    </source>
</evidence>
<dbReference type="RefSeq" id="WP_285881899.1">
    <property type="nucleotide sequence ID" value="NZ_JARFYN010000034.1"/>
</dbReference>
<protein>
    <recommendedName>
        <fullName evidence="3">Transposase</fullName>
    </recommendedName>
</protein>
<evidence type="ECO:0000313" key="2">
    <source>
        <dbReference type="Proteomes" id="UP001172630"/>
    </source>
</evidence>
<gene>
    <name evidence="1" type="ORF">PY650_23100</name>
</gene>
<comment type="caution">
    <text evidence="1">The sequence shown here is derived from an EMBL/GenBank/DDBJ whole genome shotgun (WGS) entry which is preliminary data.</text>
</comment>
<dbReference type="Proteomes" id="UP001172630">
    <property type="component" value="Unassembled WGS sequence"/>
</dbReference>
<organism evidence="1 2">
    <name type="scientific">Rhizobium calliandrae</name>
    <dbReference type="NCBI Taxonomy" id="1312182"/>
    <lineage>
        <taxon>Bacteria</taxon>
        <taxon>Pseudomonadati</taxon>
        <taxon>Pseudomonadota</taxon>
        <taxon>Alphaproteobacteria</taxon>
        <taxon>Hyphomicrobiales</taxon>
        <taxon>Rhizobiaceae</taxon>
        <taxon>Rhizobium/Agrobacterium group</taxon>
        <taxon>Rhizobium</taxon>
    </lineage>
</organism>